<organism evidence="1 2">
    <name type="scientific">Streptomyces beihaiensis</name>
    <dbReference type="NCBI Taxonomy" id="2984495"/>
    <lineage>
        <taxon>Bacteria</taxon>
        <taxon>Bacillati</taxon>
        <taxon>Actinomycetota</taxon>
        <taxon>Actinomycetes</taxon>
        <taxon>Kitasatosporales</taxon>
        <taxon>Streptomycetaceae</taxon>
        <taxon>Streptomyces</taxon>
    </lineage>
</organism>
<gene>
    <name evidence="1" type="ORF">OFY01_23325</name>
</gene>
<dbReference type="Gene3D" id="2.60.40.10">
    <property type="entry name" value="Immunoglobulins"/>
    <property type="match status" value="1"/>
</dbReference>
<dbReference type="InterPro" id="IPR013783">
    <property type="entry name" value="Ig-like_fold"/>
</dbReference>
<dbReference type="Proteomes" id="UP001163064">
    <property type="component" value="Unassembled WGS sequence"/>
</dbReference>
<evidence type="ECO:0000313" key="2">
    <source>
        <dbReference type="Proteomes" id="UP001163064"/>
    </source>
</evidence>
<dbReference type="RefSeq" id="WP_266603049.1">
    <property type="nucleotide sequence ID" value="NZ_JAPHNL010000277.1"/>
</dbReference>
<evidence type="ECO:0008006" key="3">
    <source>
        <dbReference type="Google" id="ProtNLM"/>
    </source>
</evidence>
<dbReference type="EMBL" id="JAPHNL010000277">
    <property type="protein sequence ID" value="MCX3062632.1"/>
    <property type="molecule type" value="Genomic_DNA"/>
</dbReference>
<protein>
    <recommendedName>
        <fullName evidence="3">DUF1929 domain-containing protein</fullName>
    </recommendedName>
</protein>
<name>A0ABT3TZZ1_9ACTN</name>
<evidence type="ECO:0000313" key="1">
    <source>
        <dbReference type="EMBL" id="MCX3062632.1"/>
    </source>
</evidence>
<comment type="caution">
    <text evidence="1">The sequence shown here is derived from an EMBL/GenBank/DDBJ whole genome shotgun (WGS) entry which is preliminary data.</text>
</comment>
<reference evidence="1" key="1">
    <citation type="submission" date="2022-10" db="EMBL/GenBank/DDBJ databases">
        <title>Streptomyces beihaiensis sp. nov., a chitin degrading actinobacterium, isolated from shrimp pond soil.</title>
        <authorList>
            <person name="Xie J."/>
            <person name="Shen N."/>
        </authorList>
    </citation>
    <scope>NUCLEOTIDE SEQUENCE</scope>
    <source>
        <strain evidence="1">GXMU-J5</strain>
    </source>
</reference>
<proteinExistence type="predicted"/>
<accession>A0ABT3TZZ1</accession>
<sequence length="27" mass="3142">MVPSGWYMLFVDDDRGAPSRARRVYVP</sequence>
<keyword evidence="2" id="KW-1185">Reference proteome</keyword>